<dbReference type="GO" id="GO:0051539">
    <property type="term" value="F:4 iron, 4 sulfur cluster binding"/>
    <property type="evidence" value="ECO:0007669"/>
    <property type="project" value="UniProtKB-KW"/>
</dbReference>
<dbReference type="InterPro" id="IPR006638">
    <property type="entry name" value="Elp3/MiaA/NifB-like_rSAM"/>
</dbReference>
<dbReference type="SFLD" id="SFLDG01101">
    <property type="entry name" value="Uncharacterised_Radical_SAM_Su"/>
    <property type="match status" value="1"/>
</dbReference>
<accession>A0A1M5VAC4</accession>
<dbReference type="Proteomes" id="UP000184139">
    <property type="component" value="Unassembled WGS sequence"/>
</dbReference>
<keyword evidence="3 6" id="KW-0479">Metal-binding</keyword>
<evidence type="ECO:0000259" key="7">
    <source>
        <dbReference type="PROSITE" id="PS51918"/>
    </source>
</evidence>
<keyword evidence="8" id="KW-0456">Lyase</keyword>
<sequence>MKKARLYQNAADGTVSCDLCAHHCTIKPGRRGICGVRENRDGELYSLVYGQVAAEHIDPVEKKPLFHFLPGSLTYSVATAGCNFKCLHCQNHTLSQISGQVDEVVPYRYREPAAIADEAAAASCRSISYTYSEPTVFFEFAYDCCRAAQQKGLHNIFVSNGYMSRAAAEMLAEVLSAINIDIKSFRDEFYRTVCGGRLQPVLDNVRFFREQGVWVEVTTLIIPGLNDTDEELRSIADFLVSCDPEIPWHVSGFHPTFKMLDRPSTTAQRLLTARDIGHAAGLGYVYVGNMRGSDGETTHCPTCSGTLIERSGFLVVANHLTNGRCPQCQRPVAGIWI</sequence>
<proteinExistence type="predicted"/>
<dbReference type="PIRSF" id="PIRSF004869">
    <property type="entry name" value="PflX_prd"/>
    <property type="match status" value="1"/>
</dbReference>
<keyword evidence="9" id="KW-1185">Reference proteome</keyword>
<feature type="binding site" evidence="6">
    <location>
        <position position="86"/>
    </location>
    <ligand>
        <name>[4Fe-4S] cluster</name>
        <dbReference type="ChEBI" id="CHEBI:49883"/>
        <note>4Fe-4S-S-AdoMet</note>
    </ligand>
</feature>
<keyword evidence="8" id="KW-0670">Pyruvate</keyword>
<keyword evidence="4 6" id="KW-0408">Iron</keyword>
<dbReference type="RefSeq" id="WP_073374999.1">
    <property type="nucleotide sequence ID" value="NZ_FQXS01000007.1"/>
</dbReference>
<dbReference type="InterPro" id="IPR034457">
    <property type="entry name" value="Organic_radical-activating"/>
</dbReference>
<comment type="cofactor">
    <cofactor evidence="6">
        <name>[4Fe-4S] cluster</name>
        <dbReference type="ChEBI" id="CHEBI:49883"/>
    </cofactor>
    <text evidence="6">Binds 1 [4Fe-4S] cluster. The cluster is coordinated with 3 cysteines and an exchangeable S-adenosyl-L-methionine.</text>
</comment>
<evidence type="ECO:0000313" key="9">
    <source>
        <dbReference type="Proteomes" id="UP000184139"/>
    </source>
</evidence>
<dbReference type="InterPro" id="IPR027596">
    <property type="entry name" value="AmmeMemoSam_rS"/>
</dbReference>
<evidence type="ECO:0000256" key="2">
    <source>
        <dbReference type="ARBA" id="ARBA00022691"/>
    </source>
</evidence>
<gene>
    <name evidence="8" type="ORF">SAMN02745124_01618</name>
</gene>
<evidence type="ECO:0000256" key="4">
    <source>
        <dbReference type="ARBA" id="ARBA00023004"/>
    </source>
</evidence>
<dbReference type="GO" id="GO:0016829">
    <property type="term" value="F:lyase activity"/>
    <property type="evidence" value="ECO:0007669"/>
    <property type="project" value="UniProtKB-KW"/>
</dbReference>
<feature type="domain" description="Radical SAM core" evidence="7">
    <location>
        <begin position="67"/>
        <end position="294"/>
    </location>
</feature>
<evidence type="ECO:0000256" key="1">
    <source>
        <dbReference type="ARBA" id="ARBA00022485"/>
    </source>
</evidence>
<dbReference type="OrthoDB" id="9778883at2"/>
<dbReference type="SUPFAM" id="SSF102114">
    <property type="entry name" value="Radical SAM enzymes"/>
    <property type="match status" value="1"/>
</dbReference>
<dbReference type="PROSITE" id="PS51918">
    <property type="entry name" value="RADICAL_SAM"/>
    <property type="match status" value="1"/>
</dbReference>
<organism evidence="8 9">
    <name type="scientific">Desulfofustis glycolicus DSM 9705</name>
    <dbReference type="NCBI Taxonomy" id="1121409"/>
    <lineage>
        <taxon>Bacteria</taxon>
        <taxon>Pseudomonadati</taxon>
        <taxon>Thermodesulfobacteriota</taxon>
        <taxon>Desulfobulbia</taxon>
        <taxon>Desulfobulbales</taxon>
        <taxon>Desulfocapsaceae</taxon>
        <taxon>Desulfofustis</taxon>
    </lineage>
</organism>
<dbReference type="InterPro" id="IPR013785">
    <property type="entry name" value="Aldolase_TIM"/>
</dbReference>
<dbReference type="STRING" id="1121409.SAMN02745124_01618"/>
<evidence type="ECO:0000313" key="8">
    <source>
        <dbReference type="EMBL" id="SHH72242.1"/>
    </source>
</evidence>
<feature type="binding site" evidence="6">
    <location>
        <position position="82"/>
    </location>
    <ligand>
        <name>[4Fe-4S] cluster</name>
        <dbReference type="ChEBI" id="CHEBI:49883"/>
        <note>4Fe-4S-S-AdoMet</note>
    </ligand>
</feature>
<dbReference type="CDD" id="cd01335">
    <property type="entry name" value="Radical_SAM"/>
    <property type="match status" value="1"/>
</dbReference>
<dbReference type="PANTHER" id="PTHR30352:SF5">
    <property type="entry name" value="PYRUVATE FORMATE-LYASE 1-ACTIVATING ENZYME"/>
    <property type="match status" value="1"/>
</dbReference>
<dbReference type="PANTHER" id="PTHR30352">
    <property type="entry name" value="PYRUVATE FORMATE-LYASE-ACTIVATING ENZYME"/>
    <property type="match status" value="1"/>
</dbReference>
<dbReference type="InterPro" id="IPR016431">
    <property type="entry name" value="Pyrv-formate_lyase-activ_prd"/>
</dbReference>
<dbReference type="SFLD" id="SFLDS00029">
    <property type="entry name" value="Radical_SAM"/>
    <property type="match status" value="1"/>
</dbReference>
<protein>
    <submittedName>
        <fullName evidence="8">Pyruvate formate lyase activating enzyme</fullName>
    </submittedName>
</protein>
<name>A0A1M5VAC4_9BACT</name>
<keyword evidence="5 6" id="KW-0411">Iron-sulfur</keyword>
<keyword evidence="2 6" id="KW-0949">S-adenosyl-L-methionine</keyword>
<dbReference type="Gene3D" id="3.20.20.70">
    <property type="entry name" value="Aldolase class I"/>
    <property type="match status" value="1"/>
</dbReference>
<dbReference type="EMBL" id="FQXS01000007">
    <property type="protein sequence ID" value="SHH72242.1"/>
    <property type="molecule type" value="Genomic_DNA"/>
</dbReference>
<feature type="binding site" evidence="6">
    <location>
        <position position="89"/>
    </location>
    <ligand>
        <name>[4Fe-4S] cluster</name>
        <dbReference type="ChEBI" id="CHEBI:49883"/>
        <note>4Fe-4S-S-AdoMet</note>
    </ligand>
</feature>
<reference evidence="8 9" key="1">
    <citation type="submission" date="2016-11" db="EMBL/GenBank/DDBJ databases">
        <authorList>
            <person name="Jaros S."/>
            <person name="Januszkiewicz K."/>
            <person name="Wedrychowicz H."/>
        </authorList>
    </citation>
    <scope>NUCLEOTIDE SEQUENCE [LARGE SCALE GENOMIC DNA]</scope>
    <source>
        <strain evidence="8 9">DSM 9705</strain>
    </source>
</reference>
<dbReference type="GO" id="GO:0046872">
    <property type="term" value="F:metal ion binding"/>
    <property type="evidence" value="ECO:0007669"/>
    <property type="project" value="UniProtKB-KW"/>
</dbReference>
<dbReference type="Pfam" id="PF04055">
    <property type="entry name" value="Radical_SAM"/>
    <property type="match status" value="1"/>
</dbReference>
<dbReference type="NCBIfam" id="TIGR04337">
    <property type="entry name" value="AmmeMemoSam_rS"/>
    <property type="match status" value="1"/>
</dbReference>
<keyword evidence="1" id="KW-0004">4Fe-4S</keyword>
<dbReference type="AlphaFoldDB" id="A0A1M5VAC4"/>
<dbReference type="InterPro" id="IPR007197">
    <property type="entry name" value="rSAM"/>
</dbReference>
<evidence type="ECO:0000256" key="3">
    <source>
        <dbReference type="ARBA" id="ARBA00022723"/>
    </source>
</evidence>
<evidence type="ECO:0000256" key="5">
    <source>
        <dbReference type="ARBA" id="ARBA00023014"/>
    </source>
</evidence>
<dbReference type="SMART" id="SM00729">
    <property type="entry name" value="Elp3"/>
    <property type="match status" value="1"/>
</dbReference>
<dbReference type="InterPro" id="IPR058240">
    <property type="entry name" value="rSAM_sf"/>
</dbReference>
<evidence type="ECO:0000256" key="6">
    <source>
        <dbReference type="PIRSR" id="PIRSR004869-50"/>
    </source>
</evidence>